<comment type="caution">
    <text evidence="1">The sequence shown here is derived from an EMBL/GenBank/DDBJ whole genome shotgun (WGS) entry which is preliminary data.</text>
</comment>
<dbReference type="Proteomes" id="UP001174909">
    <property type="component" value="Unassembled WGS sequence"/>
</dbReference>
<dbReference type="EMBL" id="CASHTH010003346">
    <property type="protein sequence ID" value="CAI8043654.1"/>
    <property type="molecule type" value="Genomic_DNA"/>
</dbReference>
<accession>A0AA35T9C8</accession>
<sequence>MSQGGLTRIYTLIFDSTITTQLFSRGPTYSQADTRHGSLAHDSSTSSASTVQLRIPENVLQRRKPLVLMQTTPYDHSTLWIFCCNTSCSLHLSSLICALA</sequence>
<name>A0AA35T9C8_GEOBA</name>
<dbReference type="AlphaFoldDB" id="A0AA35T9C8"/>
<evidence type="ECO:0000313" key="1">
    <source>
        <dbReference type="EMBL" id="CAI8043654.1"/>
    </source>
</evidence>
<keyword evidence="2" id="KW-1185">Reference proteome</keyword>
<organism evidence="1 2">
    <name type="scientific">Geodia barretti</name>
    <name type="common">Barrett's horny sponge</name>
    <dbReference type="NCBI Taxonomy" id="519541"/>
    <lineage>
        <taxon>Eukaryota</taxon>
        <taxon>Metazoa</taxon>
        <taxon>Porifera</taxon>
        <taxon>Demospongiae</taxon>
        <taxon>Heteroscleromorpha</taxon>
        <taxon>Tetractinellida</taxon>
        <taxon>Astrophorina</taxon>
        <taxon>Geodiidae</taxon>
        <taxon>Geodia</taxon>
    </lineage>
</organism>
<gene>
    <name evidence="1" type="ORF">GBAR_LOCUS24213</name>
</gene>
<protein>
    <submittedName>
        <fullName evidence="1">Uncharacterized protein</fullName>
    </submittedName>
</protein>
<evidence type="ECO:0000313" key="2">
    <source>
        <dbReference type="Proteomes" id="UP001174909"/>
    </source>
</evidence>
<reference evidence="1" key="1">
    <citation type="submission" date="2023-03" db="EMBL/GenBank/DDBJ databases">
        <authorList>
            <person name="Steffen K."/>
            <person name="Cardenas P."/>
        </authorList>
    </citation>
    <scope>NUCLEOTIDE SEQUENCE</scope>
</reference>
<proteinExistence type="predicted"/>